<evidence type="ECO:0000256" key="11">
    <source>
        <dbReference type="RuleBase" id="RU003485"/>
    </source>
</evidence>
<dbReference type="GO" id="GO:0015935">
    <property type="term" value="C:small ribosomal subunit"/>
    <property type="evidence" value="ECO:0007669"/>
    <property type="project" value="InterPro"/>
</dbReference>
<evidence type="ECO:0000259" key="15">
    <source>
        <dbReference type="Pfam" id="PF24437"/>
    </source>
</evidence>
<dbReference type="Pfam" id="PF00203">
    <property type="entry name" value="Ribosomal_S19"/>
    <property type="match status" value="1"/>
</dbReference>
<dbReference type="InterPro" id="IPR016024">
    <property type="entry name" value="ARM-type_fold"/>
</dbReference>
<evidence type="ECO:0000313" key="17">
    <source>
        <dbReference type="Proteomes" id="UP001292094"/>
    </source>
</evidence>
<evidence type="ECO:0000256" key="12">
    <source>
        <dbReference type="SAM" id="MobiDB-lite"/>
    </source>
</evidence>
<dbReference type="InterPro" id="IPR056517">
    <property type="entry name" value="INTS7_HB"/>
</dbReference>
<name>A0AAE1P3B2_9EUCA</name>
<dbReference type="InterPro" id="IPR033060">
    <property type="entry name" value="INTS7"/>
</dbReference>
<reference evidence="16" key="1">
    <citation type="submission" date="2023-11" db="EMBL/GenBank/DDBJ databases">
        <title>Genome assemblies of two species of porcelain crab, Petrolisthes cinctipes and Petrolisthes manimaculis (Anomura: Porcellanidae).</title>
        <authorList>
            <person name="Angst P."/>
        </authorList>
    </citation>
    <scope>NUCLEOTIDE SEQUENCE</scope>
    <source>
        <strain evidence="16">PB745_02</strain>
        <tissue evidence="16">Gill</tissue>
    </source>
</reference>
<gene>
    <name evidence="16" type="ORF">Pmani_027144</name>
</gene>
<protein>
    <recommendedName>
        <fullName evidence="5">Integrator complex subunit 7</fullName>
    </recommendedName>
    <alternativeName>
        <fullName evidence="10">40S ribosomal protein S15</fullName>
    </alternativeName>
</protein>
<dbReference type="GO" id="GO:0003735">
    <property type="term" value="F:structural constituent of ribosome"/>
    <property type="evidence" value="ECO:0007669"/>
    <property type="project" value="InterPro"/>
</dbReference>
<keyword evidence="9 11" id="KW-0687">Ribonucleoprotein</keyword>
<comment type="subcellular location">
    <subcellularLocation>
        <location evidence="2">Cytoplasm</location>
    </subcellularLocation>
    <subcellularLocation>
        <location evidence="1">Nucleus</location>
    </subcellularLocation>
</comment>
<dbReference type="GO" id="GO:0032039">
    <property type="term" value="C:integrator complex"/>
    <property type="evidence" value="ECO:0007669"/>
    <property type="project" value="InterPro"/>
</dbReference>
<dbReference type="PRINTS" id="PR00975">
    <property type="entry name" value="RIBOSOMALS19"/>
</dbReference>
<organism evidence="16 17">
    <name type="scientific">Petrolisthes manimaculis</name>
    <dbReference type="NCBI Taxonomy" id="1843537"/>
    <lineage>
        <taxon>Eukaryota</taxon>
        <taxon>Metazoa</taxon>
        <taxon>Ecdysozoa</taxon>
        <taxon>Arthropoda</taxon>
        <taxon>Crustacea</taxon>
        <taxon>Multicrustacea</taxon>
        <taxon>Malacostraca</taxon>
        <taxon>Eumalacostraca</taxon>
        <taxon>Eucarida</taxon>
        <taxon>Decapoda</taxon>
        <taxon>Pleocyemata</taxon>
        <taxon>Anomura</taxon>
        <taxon>Galatheoidea</taxon>
        <taxon>Porcellanidae</taxon>
        <taxon>Petrolisthes</taxon>
    </lineage>
</organism>
<proteinExistence type="inferred from homology"/>
<dbReference type="Proteomes" id="UP001292094">
    <property type="component" value="Unassembled WGS sequence"/>
</dbReference>
<dbReference type="InterPro" id="IPR054519">
    <property type="entry name" value="INTS7_C"/>
</dbReference>
<keyword evidence="8" id="KW-0539">Nucleus</keyword>
<dbReference type="GO" id="GO:0003723">
    <property type="term" value="F:RNA binding"/>
    <property type="evidence" value="ECO:0007669"/>
    <property type="project" value="InterPro"/>
</dbReference>
<dbReference type="InterPro" id="IPR056516">
    <property type="entry name" value="INTS7_N"/>
</dbReference>
<dbReference type="NCBIfam" id="TIGR01025">
    <property type="entry name" value="uS19_arch"/>
    <property type="match status" value="1"/>
</dbReference>
<dbReference type="Pfam" id="PF22965">
    <property type="entry name" value="INTS7_C"/>
    <property type="match status" value="1"/>
</dbReference>
<dbReference type="Pfam" id="PF24436">
    <property type="entry name" value="INTS7_N"/>
    <property type="match status" value="1"/>
</dbReference>
<dbReference type="FunFam" id="3.30.860.10:FF:000002">
    <property type="entry name" value="40S ribosomal protein S15"/>
    <property type="match status" value="1"/>
</dbReference>
<evidence type="ECO:0000256" key="2">
    <source>
        <dbReference type="ARBA" id="ARBA00004496"/>
    </source>
</evidence>
<evidence type="ECO:0000256" key="10">
    <source>
        <dbReference type="ARBA" id="ARBA00035469"/>
    </source>
</evidence>
<dbReference type="InterPro" id="IPR005713">
    <property type="entry name" value="Ribosomal_uS19_euk/arc"/>
</dbReference>
<dbReference type="SUPFAM" id="SSF48371">
    <property type="entry name" value="ARM repeat"/>
    <property type="match status" value="1"/>
</dbReference>
<evidence type="ECO:0000256" key="9">
    <source>
        <dbReference type="ARBA" id="ARBA00023274"/>
    </source>
</evidence>
<dbReference type="InterPro" id="IPR020934">
    <property type="entry name" value="Ribosomal_uS19_CS"/>
</dbReference>
<evidence type="ECO:0000259" key="14">
    <source>
        <dbReference type="Pfam" id="PF24436"/>
    </source>
</evidence>
<dbReference type="EMBL" id="JAWZYT010003007">
    <property type="protein sequence ID" value="KAK4300668.1"/>
    <property type="molecule type" value="Genomic_DNA"/>
</dbReference>
<evidence type="ECO:0000256" key="6">
    <source>
        <dbReference type="ARBA" id="ARBA00022490"/>
    </source>
</evidence>
<evidence type="ECO:0000256" key="4">
    <source>
        <dbReference type="ARBA" id="ARBA00008565"/>
    </source>
</evidence>
<feature type="compositionally biased region" description="Polar residues" evidence="12">
    <location>
        <begin position="1153"/>
        <end position="1164"/>
    </location>
</feature>
<sequence length="1164" mass="127570">MADAQAIQEQRRKRTFRKFTYRGVDLDQLLDMNNDQLVDLFACRQRRRFQRGLKRKHMALLKRLRKAKKECPALEKPAVVKTHLRDMIIVPEMVGSMVGVYNGKTFNQVEVKPEMIGHYLAEFSITYKPVKHGRPGIGATHSSRMATALARPITFPDIGFSDQDQDGNTALLELDRGLKSSRTGEQCEAISKFPALFEKYPFPILINSALLKLAEVFRQETPGSNFVRVCVVEVVESCGRHLDKLINVDEFLRRITTVMHSNDPLARALTLRTLGWMSGVVGENRRVQHLIREALDAKESVELQAAIMAAEKYAAKSKTFAMNMCERLIHMIGGLATPVDVKLQLIEVFQHMHHDAETAATVRSLCLELLKEYPTQRVVITTLHTLTQLAAHILVDIPQQVELLIGYLDSETRVGVREAVLGELRYLASAAPHAWSGHNVDTLVRFTRSCCLPHNSPAATTALTVLATLTAAPALPRVPLSSDCTLVDLCRESVYDSNIRVACRALQVFTNIAIYVHEEQKNSEVCEEAHCAVLSLLQSVFSSGQQDDAQQEETAIPVGLRTCLVCAVLLARTKPCIMTDLAVTLTDTLSDNILSVCGCQLVCEALASLGGSRSDVLTPHLPPILKLMQKLTIDAPLNIHKTKLMVTLATLVLQVFHSHVWSSQAEAAVMAASKCVNQWAAFCIARQASRYGHHSLATGMYNVLSWRVCSDQQHFWVAALAEVSRGEACPAVHQGGSQVVSEDRADNLTQANTHLHRALSSLKAASTANQPMTFCQEYVRLRAETFMCHAQLLHACLSLRTAPPPAIAASLATSARDDLLRCGRVSQQLAKSARDFNNLASQYGTLYQSVFDADPQTLCNLALLQQGALLVAQAIEIITRPSAGQITEDFSGPDLTTITGKLGGGETVESQSLITTLEEATALVRRLAQVSCEVKPVREQHLQLLQGISQVLTSVPLPYPRFFFQTLQKTTITLALLPQPRTPGDPISVQTSSQLAVKVEGVIGHGKKPGLFRSVHSVTLTVNSVIQNRPQHTLDMKIEPNEMLTQTVEPHNDFFAAQFLLGFPIPGVYQVTVDTSVTDNSDDAWQTGPRHTLTVKSQEDPANKTSVSQAPRQVPPTQYAPSGSQGVPGPPPGVNVIPTGPPGTTAAPPPMSQIPQFSLSRPGM</sequence>
<comment type="caution">
    <text evidence="16">The sequence shown here is derived from an EMBL/GenBank/DDBJ whole genome shotgun (WGS) entry which is preliminary data.</text>
</comment>
<evidence type="ECO:0000313" key="16">
    <source>
        <dbReference type="EMBL" id="KAK4300668.1"/>
    </source>
</evidence>
<feature type="domain" description="Integrator complex subunit 7 C-terminal" evidence="13">
    <location>
        <begin position="974"/>
        <end position="1085"/>
    </location>
</feature>
<evidence type="ECO:0000259" key="13">
    <source>
        <dbReference type="Pfam" id="PF22965"/>
    </source>
</evidence>
<evidence type="ECO:0000256" key="1">
    <source>
        <dbReference type="ARBA" id="ARBA00004123"/>
    </source>
</evidence>
<dbReference type="SUPFAM" id="SSF54570">
    <property type="entry name" value="Ribosomal protein S19"/>
    <property type="match status" value="1"/>
</dbReference>
<comment type="similarity">
    <text evidence="3 11">Belongs to the universal ribosomal protein uS19 family.</text>
</comment>
<comment type="similarity">
    <text evidence="4">Belongs to the Integrator subunit 7 family.</text>
</comment>
<dbReference type="InterPro" id="IPR023575">
    <property type="entry name" value="Ribosomal_uS19_SF"/>
</dbReference>
<evidence type="ECO:0000256" key="7">
    <source>
        <dbReference type="ARBA" id="ARBA00022980"/>
    </source>
</evidence>
<dbReference type="HAMAP" id="MF_00531">
    <property type="entry name" value="Ribosomal_uS19"/>
    <property type="match status" value="1"/>
</dbReference>
<dbReference type="InterPro" id="IPR002222">
    <property type="entry name" value="Ribosomal_uS19"/>
</dbReference>
<feature type="domain" description="Integrator complex subunit 7 helical bundle" evidence="15">
    <location>
        <begin position="694"/>
        <end position="878"/>
    </location>
</feature>
<accession>A0AAE1P3B2</accession>
<dbReference type="GO" id="GO:0005737">
    <property type="term" value="C:cytoplasm"/>
    <property type="evidence" value="ECO:0007669"/>
    <property type="project" value="UniProtKB-SubCell"/>
</dbReference>
<dbReference type="GO" id="GO:0034472">
    <property type="term" value="P:snRNA 3'-end processing"/>
    <property type="evidence" value="ECO:0007669"/>
    <property type="project" value="TreeGrafter"/>
</dbReference>
<dbReference type="Pfam" id="PF24437">
    <property type="entry name" value="INTS7_HB"/>
    <property type="match status" value="1"/>
</dbReference>
<dbReference type="AlphaFoldDB" id="A0AAE1P3B2"/>
<keyword evidence="17" id="KW-1185">Reference proteome</keyword>
<keyword evidence="7 11" id="KW-0689">Ribosomal protein</keyword>
<feature type="domain" description="Integrator complex subunit 7 N-terminal" evidence="14">
    <location>
        <begin position="171"/>
        <end position="693"/>
    </location>
</feature>
<dbReference type="PANTHER" id="PTHR13322:SF2">
    <property type="entry name" value="INTEGRATOR COMPLEX SUBUNIT 7"/>
    <property type="match status" value="1"/>
</dbReference>
<evidence type="ECO:0000256" key="8">
    <source>
        <dbReference type="ARBA" id="ARBA00023242"/>
    </source>
</evidence>
<dbReference type="PROSITE" id="PS00323">
    <property type="entry name" value="RIBOSOMAL_S19"/>
    <property type="match status" value="1"/>
</dbReference>
<feature type="region of interest" description="Disordered" evidence="12">
    <location>
        <begin position="1097"/>
        <end position="1164"/>
    </location>
</feature>
<keyword evidence="6" id="KW-0963">Cytoplasm</keyword>
<dbReference type="Gene3D" id="3.30.860.10">
    <property type="entry name" value="30s Ribosomal Protein S19, Chain A"/>
    <property type="match status" value="1"/>
</dbReference>
<feature type="compositionally biased region" description="Low complexity" evidence="12">
    <location>
        <begin position="1134"/>
        <end position="1146"/>
    </location>
</feature>
<dbReference type="NCBIfam" id="NF003121">
    <property type="entry name" value="PRK04038.1"/>
    <property type="match status" value="1"/>
</dbReference>
<evidence type="ECO:0000256" key="3">
    <source>
        <dbReference type="ARBA" id="ARBA00007345"/>
    </source>
</evidence>
<evidence type="ECO:0000256" key="5">
    <source>
        <dbReference type="ARBA" id="ARBA00015336"/>
    </source>
</evidence>
<dbReference type="PANTHER" id="PTHR13322">
    <property type="entry name" value="C1ORF73 PROTEIN"/>
    <property type="match status" value="1"/>
</dbReference>
<dbReference type="GO" id="GO:0006412">
    <property type="term" value="P:translation"/>
    <property type="evidence" value="ECO:0007669"/>
    <property type="project" value="InterPro"/>
</dbReference>
<feature type="compositionally biased region" description="Polar residues" evidence="12">
    <location>
        <begin position="1103"/>
        <end position="1125"/>
    </location>
</feature>